<name>A0A139H2V4_9PEZI</name>
<dbReference type="Proteomes" id="UP000070133">
    <property type="component" value="Unassembled WGS sequence"/>
</dbReference>
<accession>A0A139H2V4</accession>
<evidence type="ECO:0000313" key="2">
    <source>
        <dbReference type="Proteomes" id="UP000070133"/>
    </source>
</evidence>
<proteinExistence type="predicted"/>
<comment type="caution">
    <text evidence="1">The sequence shown here is derived from an EMBL/GenBank/DDBJ whole genome shotgun (WGS) entry which is preliminary data.</text>
</comment>
<dbReference type="AlphaFoldDB" id="A0A139H2V4"/>
<reference evidence="1 2" key="1">
    <citation type="submission" date="2015-07" db="EMBL/GenBank/DDBJ databases">
        <title>Comparative genomics of the Sigatoka disease complex on banana suggests a link between parallel evolutionary changes in Pseudocercospora fijiensis and Pseudocercospora eumusae and increased virulence on the banana host.</title>
        <authorList>
            <person name="Chang T.-C."/>
            <person name="Salvucci A."/>
            <person name="Crous P.W."/>
            <person name="Stergiopoulos I."/>
        </authorList>
    </citation>
    <scope>NUCLEOTIDE SEQUENCE [LARGE SCALE GENOMIC DNA]</scope>
    <source>
        <strain evidence="1 2">CBS 114824</strain>
    </source>
</reference>
<protein>
    <submittedName>
        <fullName evidence="1">Uncharacterized protein</fullName>
    </submittedName>
</protein>
<sequence>MWVWCLPSCHRYCALLEPLSSPNGLVRSRVRPVKEVQRRAWHAGNWMREMEMHYQQVEMGHNSPGAEQPRQEHRQHKTQQKAHQLACCGPPLVKSGGEGHHQKHAGEASNDVLKGHWVVASDPILLVKCFCWPRREAAHGGFVVVVGEEVLQKCEHRYQPHFCRDIFTCEIALLLTAQCSLATVDIYWHLSNTLLVNLSNIFYKTYR</sequence>
<gene>
    <name evidence="1" type="ORF">AC578_8320</name>
</gene>
<dbReference type="EMBL" id="LFZN01000162">
    <property type="protein sequence ID" value="KXS96810.1"/>
    <property type="molecule type" value="Genomic_DNA"/>
</dbReference>
<evidence type="ECO:0000313" key="1">
    <source>
        <dbReference type="EMBL" id="KXS96810.1"/>
    </source>
</evidence>
<keyword evidence="2" id="KW-1185">Reference proteome</keyword>
<organism evidence="1 2">
    <name type="scientific">Pseudocercospora eumusae</name>
    <dbReference type="NCBI Taxonomy" id="321146"/>
    <lineage>
        <taxon>Eukaryota</taxon>
        <taxon>Fungi</taxon>
        <taxon>Dikarya</taxon>
        <taxon>Ascomycota</taxon>
        <taxon>Pezizomycotina</taxon>
        <taxon>Dothideomycetes</taxon>
        <taxon>Dothideomycetidae</taxon>
        <taxon>Mycosphaerellales</taxon>
        <taxon>Mycosphaerellaceae</taxon>
        <taxon>Pseudocercospora</taxon>
    </lineage>
</organism>